<keyword evidence="2" id="KW-1185">Reference proteome</keyword>
<evidence type="ECO:0000313" key="2">
    <source>
        <dbReference type="Proteomes" id="UP001497680"/>
    </source>
</evidence>
<evidence type="ECO:0000313" key="1">
    <source>
        <dbReference type="EMBL" id="KAI6085331.1"/>
    </source>
</evidence>
<keyword evidence="1" id="KW-0808">Transferase</keyword>
<proteinExistence type="predicted"/>
<protein>
    <submittedName>
        <fullName evidence="1">Membrane bound O-acyl transferase family-domain-containing protein</fullName>
    </submittedName>
</protein>
<dbReference type="EMBL" id="MU394326">
    <property type="protein sequence ID" value="KAI6085331.1"/>
    <property type="molecule type" value="Genomic_DNA"/>
</dbReference>
<accession>A0ACC0CY01</accession>
<dbReference type="Proteomes" id="UP001497680">
    <property type="component" value="Unassembled WGS sequence"/>
</dbReference>
<gene>
    <name evidence="1" type="ORF">F4821DRAFT_240797</name>
</gene>
<name>A0ACC0CY01_9PEZI</name>
<comment type="caution">
    <text evidence="1">The sequence shown here is derived from an EMBL/GenBank/DDBJ whole genome shotgun (WGS) entry which is preliminary data.</text>
</comment>
<reference evidence="1 2" key="1">
    <citation type="journal article" date="2022" name="New Phytol.">
        <title>Ecological generalism drives hyperdiversity of secondary metabolite gene clusters in xylarialean endophytes.</title>
        <authorList>
            <person name="Franco M.E.E."/>
            <person name="Wisecaver J.H."/>
            <person name="Arnold A.E."/>
            <person name="Ju Y.M."/>
            <person name="Slot J.C."/>
            <person name="Ahrendt S."/>
            <person name="Moore L.P."/>
            <person name="Eastman K.E."/>
            <person name="Scott K."/>
            <person name="Konkel Z."/>
            <person name="Mondo S.J."/>
            <person name="Kuo A."/>
            <person name="Hayes R.D."/>
            <person name="Haridas S."/>
            <person name="Andreopoulos B."/>
            <person name="Riley R."/>
            <person name="LaButti K."/>
            <person name="Pangilinan J."/>
            <person name="Lipzen A."/>
            <person name="Amirebrahimi M."/>
            <person name="Yan J."/>
            <person name="Adam C."/>
            <person name="Keymanesh K."/>
            <person name="Ng V."/>
            <person name="Louie K."/>
            <person name="Northen T."/>
            <person name="Drula E."/>
            <person name="Henrissat B."/>
            <person name="Hsieh H.M."/>
            <person name="Youens-Clark K."/>
            <person name="Lutzoni F."/>
            <person name="Miadlikowska J."/>
            <person name="Eastwood D.C."/>
            <person name="Hamelin R.C."/>
            <person name="Grigoriev I.V."/>
            <person name="U'Ren J.M."/>
        </authorList>
    </citation>
    <scope>NUCLEOTIDE SEQUENCE [LARGE SCALE GENOMIC DNA]</scope>
    <source>
        <strain evidence="1 2">ER1909</strain>
    </source>
</reference>
<organism evidence="1 2">
    <name type="scientific">Hypoxylon rubiginosum</name>
    <dbReference type="NCBI Taxonomy" id="110542"/>
    <lineage>
        <taxon>Eukaryota</taxon>
        <taxon>Fungi</taxon>
        <taxon>Dikarya</taxon>
        <taxon>Ascomycota</taxon>
        <taxon>Pezizomycotina</taxon>
        <taxon>Sordariomycetes</taxon>
        <taxon>Xylariomycetidae</taxon>
        <taxon>Xylariales</taxon>
        <taxon>Hypoxylaceae</taxon>
        <taxon>Hypoxylon</taxon>
    </lineage>
</organism>
<sequence length="408" mass="45767">MERFLNPFYPPLEERPPLPALYVPASMAVLILGFAIGPGRIRTAATTSLLLLLAFVRPGYADIGVTRDYGLSGLIVIFILSFVDLSFSDPRWVGKPKVVRGSSSSSNDAGVAWRDLQTWPARLLWGFRLATTTRGIGWDWQVKGVPLHTEADVPRFRFAAWRALDLARHIAFKCLAIYGIGFCLTVGPAVAQTSPWTSYLVKVAENWCGAVWGWNTIGIAASGSAAICALLGIFEPWTWPPMLGSLSDAWSVRQAWSAAYHQFLRRIVQQPSLRFARLLGFKKGSIPSRYLQLYMAFYISFLIHWWQQYVATRGDKGEFAFFMMQPVVITIEDFIQWIWGKMVSPEQKRNLRWFELLVGYAWTFVAFTFTLTPYVKGMTGTGIIGLGGPEEITAMALGRQHGASYLDQ</sequence>